<feature type="transmembrane region" description="Helical" evidence="1">
    <location>
        <begin position="147"/>
        <end position="167"/>
    </location>
</feature>
<reference evidence="2 3" key="1">
    <citation type="journal article" date="2011" name="J. Bacteriol.">
        <title>Complete genome sequence of the cellulose-degrading bacterium Cellulosilyticum lentocellum.</title>
        <authorList>
            <consortium name="US DOE Joint Genome Institute"/>
            <person name="Miller D.A."/>
            <person name="Suen G."/>
            <person name="Bruce D."/>
            <person name="Copeland A."/>
            <person name="Cheng J.F."/>
            <person name="Detter C."/>
            <person name="Goodwin L.A."/>
            <person name="Han C.S."/>
            <person name="Hauser L.J."/>
            <person name="Land M.L."/>
            <person name="Lapidus A."/>
            <person name="Lucas S."/>
            <person name="Meincke L."/>
            <person name="Pitluck S."/>
            <person name="Tapia R."/>
            <person name="Teshima H."/>
            <person name="Woyke T."/>
            <person name="Fox B.G."/>
            <person name="Angert E.R."/>
            <person name="Currie C.R."/>
        </authorList>
    </citation>
    <scope>NUCLEOTIDE SEQUENCE [LARGE SCALE GENOMIC DNA]</scope>
    <source>
        <strain evidence="3">ATCC 49066 / DSM 5427 / NCIMB 11756 / RHM5</strain>
    </source>
</reference>
<dbReference type="STRING" id="642492.Clole_3898"/>
<accession>F2JJI2</accession>
<feature type="transmembrane region" description="Helical" evidence="1">
    <location>
        <begin position="179"/>
        <end position="202"/>
    </location>
</feature>
<keyword evidence="3" id="KW-1185">Reference proteome</keyword>
<feature type="transmembrane region" description="Helical" evidence="1">
    <location>
        <begin position="118"/>
        <end position="141"/>
    </location>
</feature>
<proteinExistence type="predicted"/>
<evidence type="ECO:0000313" key="2">
    <source>
        <dbReference type="EMBL" id="ADZ85577.1"/>
    </source>
</evidence>
<gene>
    <name evidence="2" type="ordered locus">Clole_3898</name>
</gene>
<dbReference type="AlphaFoldDB" id="F2JJI2"/>
<dbReference type="RefSeq" id="WP_013658851.1">
    <property type="nucleotide sequence ID" value="NC_015275.1"/>
</dbReference>
<dbReference type="EMBL" id="CP002582">
    <property type="protein sequence ID" value="ADZ85577.1"/>
    <property type="molecule type" value="Genomic_DNA"/>
</dbReference>
<keyword evidence="1" id="KW-1133">Transmembrane helix</keyword>
<dbReference type="InterPro" id="IPR021359">
    <property type="entry name" value="DUF2812"/>
</dbReference>
<name>F2JJI2_CELLD</name>
<evidence type="ECO:0000313" key="3">
    <source>
        <dbReference type="Proteomes" id="UP000008467"/>
    </source>
</evidence>
<dbReference type="HOGENOM" id="CLU_929711_0_0_9"/>
<keyword evidence="1" id="KW-0472">Membrane</keyword>
<evidence type="ECO:0008006" key="4">
    <source>
        <dbReference type="Google" id="ProtNLM"/>
    </source>
</evidence>
<dbReference type="eggNOG" id="ENOG5032TVR">
    <property type="taxonomic scope" value="Bacteria"/>
</dbReference>
<dbReference type="Proteomes" id="UP000008467">
    <property type="component" value="Chromosome"/>
</dbReference>
<sequence length="312" mass="36476">MKDKVKSYKWYAAWEYEKEEKALNEASKKGLQLTKGGCFHSEFKRDNSVRYIYQLDYNTDIKDFIRYKDIFEEQGWEYINSTFNGWHYFRKLYQEGMEEDEAKIYTDRESLYEMQNRWLRLLTIFAGIYAVMAIAYFAMGIVNHQSLIVIEGLVFAILGLTMGLGLISTKLRRAGKKEIFYIPFQWTFPAAIILLVASMFFYSSGSDTVFNENFNYIEMPQENLPRSSSDIEIKKSGTYYLDLDFRAEKGTMMVSMQDQNGKEVYKNVANECTVNDWKLDLVAGTYRAYYSYQFDSTQAASTSVQVDLKIAK</sequence>
<protein>
    <recommendedName>
        <fullName evidence="4">DUF2812 domain-containing protein</fullName>
    </recommendedName>
</protein>
<keyword evidence="1" id="KW-0812">Transmembrane</keyword>
<evidence type="ECO:0000256" key="1">
    <source>
        <dbReference type="SAM" id="Phobius"/>
    </source>
</evidence>
<organism evidence="2 3">
    <name type="scientific">Cellulosilyticum lentocellum (strain ATCC 49066 / DSM 5427 / NCIMB 11756 / RHM5)</name>
    <name type="common">Clostridium lentocellum</name>
    <dbReference type="NCBI Taxonomy" id="642492"/>
    <lineage>
        <taxon>Bacteria</taxon>
        <taxon>Bacillati</taxon>
        <taxon>Bacillota</taxon>
        <taxon>Clostridia</taxon>
        <taxon>Lachnospirales</taxon>
        <taxon>Cellulosilyticaceae</taxon>
        <taxon>Cellulosilyticum</taxon>
    </lineage>
</organism>
<dbReference type="KEGG" id="cle:Clole_3898"/>
<dbReference type="Pfam" id="PF11193">
    <property type="entry name" value="DUF2812"/>
    <property type="match status" value="1"/>
</dbReference>